<name>A0A8C2E2A6_CYPCA</name>
<dbReference type="InterPro" id="IPR012337">
    <property type="entry name" value="RNaseH-like_sf"/>
</dbReference>
<keyword evidence="1" id="KW-0479">Metal-binding</keyword>
<dbReference type="GO" id="GO:0008270">
    <property type="term" value="F:zinc ion binding"/>
    <property type="evidence" value="ECO:0007669"/>
    <property type="project" value="UniProtKB-KW"/>
</dbReference>
<sequence length="503" mass="56559">MAESSDKSRSESKKLKDAPRTFKSKVWTYFGFYNSADGAKLEKDYAICKNCFAKVHYTGNTTNMHSHITRHHPELCEKAVVDAGSKPTHPGVNTLFQAKLPPCSARAKSITNGIAVYMCKGLRPYSEVENEGFCFLMNILEPRFDIPSRKYFAEKMIPALYDQTRAKVESALESAERVGLTCDGWTSRATESYITVTVHFINEDWEIKSYVLQTRAMHETHTGTHIGDVLKAAVGEWNLDSGCHRQCIKHACSFAHVLNLASQCVLKIAAVTKVLVKVRRISTFFHRSTTGAEALKRNQELHGLPLHKLITDMPVRWNSAYEMISRFLEQQPAVCVRKNVTDCALTENDISSAEEMVEAFRPMLVATNIMCEEKNPTISAVAPLHAQLLRDTTSTEEDSPLVREIKGAINQDLSKRYQSEVEKDLLRMSSALDPRFKSLLFLSPEEVQDTYAKLQSKAAALKEDDPVPCGDVQGDLEEEETCTAKKRNPSPNTVFRKKMMCTM</sequence>
<evidence type="ECO:0000313" key="8">
    <source>
        <dbReference type="Ensembl" id="ENSCCRP00020035085.1"/>
    </source>
</evidence>
<keyword evidence="3" id="KW-0862">Zinc</keyword>
<protein>
    <recommendedName>
        <fullName evidence="7">BED-type domain-containing protein</fullName>
    </recommendedName>
</protein>
<evidence type="ECO:0000256" key="6">
    <source>
        <dbReference type="PROSITE-ProRule" id="PRU00027"/>
    </source>
</evidence>
<dbReference type="SUPFAM" id="SSF140996">
    <property type="entry name" value="Hermes dimerisation domain"/>
    <property type="match status" value="1"/>
</dbReference>
<dbReference type="PROSITE" id="PS50808">
    <property type="entry name" value="ZF_BED"/>
    <property type="match status" value="1"/>
</dbReference>
<dbReference type="PANTHER" id="PTHR46481:SF4">
    <property type="entry name" value="ZINC FINGER BED DOMAIN-CONTAINING PROTEIN 4"/>
    <property type="match status" value="1"/>
</dbReference>
<keyword evidence="2 6" id="KW-0863">Zinc-finger</keyword>
<evidence type="ECO:0000256" key="4">
    <source>
        <dbReference type="ARBA" id="ARBA00023015"/>
    </source>
</evidence>
<evidence type="ECO:0000259" key="7">
    <source>
        <dbReference type="PROSITE" id="PS50808"/>
    </source>
</evidence>
<evidence type="ECO:0000256" key="1">
    <source>
        <dbReference type="ARBA" id="ARBA00022723"/>
    </source>
</evidence>
<dbReference type="SMART" id="SM00614">
    <property type="entry name" value="ZnF_BED"/>
    <property type="match status" value="1"/>
</dbReference>
<evidence type="ECO:0000256" key="2">
    <source>
        <dbReference type="ARBA" id="ARBA00022771"/>
    </source>
</evidence>
<dbReference type="PANTHER" id="PTHR46481">
    <property type="entry name" value="ZINC FINGER BED DOMAIN-CONTAINING PROTEIN 4"/>
    <property type="match status" value="1"/>
</dbReference>
<dbReference type="Proteomes" id="UP000694701">
    <property type="component" value="Unplaced"/>
</dbReference>
<keyword evidence="5" id="KW-0804">Transcription</keyword>
<reference evidence="8" key="1">
    <citation type="submission" date="2025-08" db="UniProtKB">
        <authorList>
            <consortium name="Ensembl"/>
        </authorList>
    </citation>
    <scope>IDENTIFICATION</scope>
</reference>
<dbReference type="GO" id="GO:0003677">
    <property type="term" value="F:DNA binding"/>
    <property type="evidence" value="ECO:0007669"/>
    <property type="project" value="InterPro"/>
</dbReference>
<dbReference type="InterPro" id="IPR052035">
    <property type="entry name" value="ZnF_BED_domain_contain"/>
</dbReference>
<dbReference type="InterPro" id="IPR003656">
    <property type="entry name" value="Znf_BED"/>
</dbReference>
<feature type="domain" description="BED-type" evidence="7">
    <location>
        <begin position="21"/>
        <end position="79"/>
    </location>
</feature>
<dbReference type="InterPro" id="IPR036236">
    <property type="entry name" value="Znf_C2H2_sf"/>
</dbReference>
<keyword evidence="4" id="KW-0805">Transcription regulation</keyword>
<dbReference type="Pfam" id="PF02892">
    <property type="entry name" value="zf-BED"/>
    <property type="match status" value="1"/>
</dbReference>
<evidence type="ECO:0000256" key="5">
    <source>
        <dbReference type="ARBA" id="ARBA00023163"/>
    </source>
</evidence>
<dbReference type="AlphaFoldDB" id="A0A8C2E2A6"/>
<proteinExistence type="predicted"/>
<evidence type="ECO:0000313" key="9">
    <source>
        <dbReference type="Proteomes" id="UP000694701"/>
    </source>
</evidence>
<organism evidence="8 9">
    <name type="scientific">Cyprinus carpio</name>
    <name type="common">Common carp</name>
    <dbReference type="NCBI Taxonomy" id="7962"/>
    <lineage>
        <taxon>Eukaryota</taxon>
        <taxon>Metazoa</taxon>
        <taxon>Chordata</taxon>
        <taxon>Craniata</taxon>
        <taxon>Vertebrata</taxon>
        <taxon>Euteleostomi</taxon>
        <taxon>Actinopterygii</taxon>
        <taxon>Neopterygii</taxon>
        <taxon>Teleostei</taxon>
        <taxon>Ostariophysi</taxon>
        <taxon>Cypriniformes</taxon>
        <taxon>Cyprinidae</taxon>
        <taxon>Cyprininae</taxon>
        <taxon>Cyprinus</taxon>
    </lineage>
</organism>
<dbReference type="SUPFAM" id="SSF53098">
    <property type="entry name" value="Ribonuclease H-like"/>
    <property type="match status" value="1"/>
</dbReference>
<dbReference type="SUPFAM" id="SSF57667">
    <property type="entry name" value="beta-beta-alpha zinc fingers"/>
    <property type="match status" value="1"/>
</dbReference>
<accession>A0A8C2E2A6</accession>
<dbReference type="Ensembl" id="ENSCCRT00020038322.1">
    <property type="protein sequence ID" value="ENSCCRP00020035085.1"/>
    <property type="gene ID" value="ENSCCRG00020015750.1"/>
</dbReference>
<evidence type="ECO:0000256" key="3">
    <source>
        <dbReference type="ARBA" id="ARBA00022833"/>
    </source>
</evidence>